<evidence type="ECO:0000256" key="3">
    <source>
        <dbReference type="ARBA" id="ARBA00023052"/>
    </source>
</evidence>
<dbReference type="Gene3D" id="3.40.50.970">
    <property type="match status" value="1"/>
</dbReference>
<evidence type="ECO:0000259" key="4">
    <source>
        <dbReference type="Pfam" id="PF00676"/>
    </source>
</evidence>
<sequence length="327" mass="35928">MALDIETLVDLYRDMWLIRAFEFGLEREFKKGNVPGMLHTGVGQEATQAALAAHLKATDVFFPDHRCHGINALAEEKHQGDGERIMAELFGRATGVCSGKGGSLHSANPKVGNFGDNAVEGSYMATVLGVALAFQMRGEPNVACCIIGDGTVGRGEFHESLNMAAIWKLPVLYACVNNGYAISTPVGKAHASADIVDLARGYGFPCEQVDGNDIEAAYEAVQKAVEFIRAGKGPYFLEFKTWRWQGIFSGEFRPPEEVRYWKEERDPIKLARWKILERGTLTAEDLDRIEAEVKAQIEAWIEFAKSSPLPDPAKATADVYVGWEAIA</sequence>
<feature type="domain" description="Dehydrogenase E1 component" evidence="4">
    <location>
        <begin position="14"/>
        <end position="312"/>
    </location>
</feature>
<accession>A0A7C1FL85</accession>
<dbReference type="InterPro" id="IPR050642">
    <property type="entry name" value="PDH_E1_Alpha_Subunit"/>
</dbReference>
<dbReference type="AlphaFoldDB" id="A0A7C1FL85"/>
<reference evidence="5" key="1">
    <citation type="journal article" date="2020" name="mSystems">
        <title>Genome- and Community-Level Interaction Insights into Carbon Utilization and Element Cycling Functions of Hydrothermarchaeota in Hydrothermal Sediment.</title>
        <authorList>
            <person name="Zhou Z."/>
            <person name="Liu Y."/>
            <person name="Xu W."/>
            <person name="Pan J."/>
            <person name="Luo Z.H."/>
            <person name="Li M."/>
        </authorList>
    </citation>
    <scope>NUCLEOTIDE SEQUENCE [LARGE SCALE GENOMIC DNA]</scope>
    <source>
        <strain evidence="5">SpSt-289</strain>
    </source>
</reference>
<dbReference type="PANTHER" id="PTHR11516">
    <property type="entry name" value="PYRUVATE DEHYDROGENASE E1 COMPONENT, ALPHA SUBUNIT BACTERIAL AND ORGANELLAR"/>
    <property type="match status" value="1"/>
</dbReference>
<gene>
    <name evidence="5" type="ORF">ENQ20_20075</name>
</gene>
<dbReference type="InterPro" id="IPR001017">
    <property type="entry name" value="DH_E1"/>
</dbReference>
<keyword evidence="2" id="KW-0560">Oxidoreductase</keyword>
<dbReference type="PANTHER" id="PTHR11516:SF60">
    <property type="entry name" value="PYRUVATE DEHYDROGENASE E1 COMPONENT SUBUNIT ALPHA"/>
    <property type="match status" value="1"/>
</dbReference>
<protein>
    <submittedName>
        <fullName evidence="5">Thiamine pyrophosphate-dependent dehydrogenase E1 component subunit alpha</fullName>
    </submittedName>
</protein>
<proteinExistence type="predicted"/>
<dbReference type="GO" id="GO:0004739">
    <property type="term" value="F:pyruvate dehydrogenase (acetyl-transferring) activity"/>
    <property type="evidence" value="ECO:0007669"/>
    <property type="project" value="TreeGrafter"/>
</dbReference>
<evidence type="ECO:0000256" key="1">
    <source>
        <dbReference type="ARBA" id="ARBA00001964"/>
    </source>
</evidence>
<comment type="caution">
    <text evidence="5">The sequence shown here is derived from an EMBL/GenBank/DDBJ whole genome shotgun (WGS) entry which is preliminary data.</text>
</comment>
<comment type="cofactor">
    <cofactor evidence="1">
        <name>thiamine diphosphate</name>
        <dbReference type="ChEBI" id="CHEBI:58937"/>
    </cofactor>
</comment>
<name>A0A7C1FL85_9CHLR</name>
<dbReference type="EMBL" id="DSMG01000199">
    <property type="protein sequence ID" value="HDX33754.1"/>
    <property type="molecule type" value="Genomic_DNA"/>
</dbReference>
<dbReference type="SUPFAM" id="SSF52518">
    <property type="entry name" value="Thiamin diphosphate-binding fold (THDP-binding)"/>
    <property type="match status" value="1"/>
</dbReference>
<dbReference type="CDD" id="cd02000">
    <property type="entry name" value="TPP_E1_PDC_ADC_BCADC"/>
    <property type="match status" value="1"/>
</dbReference>
<organism evidence="5">
    <name type="scientific">Caldilinea aerophila</name>
    <dbReference type="NCBI Taxonomy" id="133453"/>
    <lineage>
        <taxon>Bacteria</taxon>
        <taxon>Bacillati</taxon>
        <taxon>Chloroflexota</taxon>
        <taxon>Caldilineae</taxon>
        <taxon>Caldilineales</taxon>
        <taxon>Caldilineaceae</taxon>
        <taxon>Caldilinea</taxon>
    </lineage>
</organism>
<keyword evidence="3" id="KW-0786">Thiamine pyrophosphate</keyword>
<evidence type="ECO:0000256" key="2">
    <source>
        <dbReference type="ARBA" id="ARBA00023002"/>
    </source>
</evidence>
<dbReference type="GO" id="GO:0006086">
    <property type="term" value="P:pyruvate decarboxylation to acetyl-CoA"/>
    <property type="evidence" value="ECO:0007669"/>
    <property type="project" value="TreeGrafter"/>
</dbReference>
<dbReference type="InterPro" id="IPR029061">
    <property type="entry name" value="THDP-binding"/>
</dbReference>
<evidence type="ECO:0000313" key="5">
    <source>
        <dbReference type="EMBL" id="HDX33754.1"/>
    </source>
</evidence>
<dbReference type="Pfam" id="PF00676">
    <property type="entry name" value="E1_dh"/>
    <property type="match status" value="1"/>
</dbReference>